<accession>A0A7C4TH33</accession>
<feature type="transmembrane region" description="Helical" evidence="2">
    <location>
        <begin position="44"/>
        <end position="62"/>
    </location>
</feature>
<dbReference type="AlphaFoldDB" id="A0A7C4TH33"/>
<proteinExistence type="predicted"/>
<gene>
    <name evidence="3" type="ORF">ENV60_03375</name>
</gene>
<feature type="transmembrane region" description="Helical" evidence="2">
    <location>
        <begin position="128"/>
        <end position="146"/>
    </location>
</feature>
<evidence type="ECO:0000313" key="3">
    <source>
        <dbReference type="EMBL" id="HGV97321.1"/>
    </source>
</evidence>
<keyword evidence="2" id="KW-1133">Transmembrane helix</keyword>
<dbReference type="EMBL" id="DTGZ01000063">
    <property type="protein sequence ID" value="HGV97321.1"/>
    <property type="molecule type" value="Genomic_DNA"/>
</dbReference>
<evidence type="ECO:0008006" key="4">
    <source>
        <dbReference type="Google" id="ProtNLM"/>
    </source>
</evidence>
<reference evidence="3" key="1">
    <citation type="journal article" date="2020" name="mSystems">
        <title>Genome- and Community-Level Interaction Insights into Carbon Utilization and Element Cycling Functions of Hydrothermarchaeota in Hydrothermal Sediment.</title>
        <authorList>
            <person name="Zhou Z."/>
            <person name="Liu Y."/>
            <person name="Xu W."/>
            <person name="Pan J."/>
            <person name="Luo Z.H."/>
            <person name="Li M."/>
        </authorList>
    </citation>
    <scope>NUCLEOTIDE SEQUENCE [LARGE SCALE GENOMIC DNA]</scope>
    <source>
        <strain evidence="3">SpSt-774</strain>
    </source>
</reference>
<feature type="coiled-coil region" evidence="1">
    <location>
        <begin position="560"/>
        <end position="705"/>
    </location>
</feature>
<name>A0A7C4TH33_UNCW3</name>
<protein>
    <recommendedName>
        <fullName evidence="4">DUF4175 family protein</fullName>
    </recommendedName>
</protein>
<evidence type="ECO:0000256" key="1">
    <source>
        <dbReference type="SAM" id="Coils"/>
    </source>
</evidence>
<sequence>MMIERLKSYSYKQSLIDLLALLFFTSGTIIIAITISLFLLKSPFYGLIGIFPVFFYRQKRFIDKMRILDRRINFQGELVSGIQLSSIEKEHKENYSVDLISAFVSNVFKKLNGIDLNRYLSYENLNRSIIFFLITVALFLSYPAFFPQRFWFSLNHRIDFQVEPRSKSLIKGTEIKLKLSLFSPYLPKSVLLILQEEGNSRIEKVKVQNGIAEKKIILEKPLSFYFKFFMTETEVVKLQILEPLFLKHLEFHLKYPEYTGLKEETQFTRQIVAPAKTEVFIKGLASQILNLAILEYQDTTELNLQGNEFSGRFTIQSSDNAFLYLKGTTELKEPITIYAVPDLPPIVEIFYPNYNINLPNDMNLTLGIKCSDDYGISAVSLCYEFKETKRIVLKINCGIEDTIYYDWNLTNLKMLPGEEISYYVEAKDNAGQISRSKSYYIYFPTMEQIYEEVAGKETQVQSDLNALQEIYKDNIEEVKRIEEKLKKERELSPLDRERLKEVIGKEEQVLKKISEWERELQQTIEKLKEGIVLDQKSLERLQEIMKILKEIAPDELRQALENLKLELNKSPEEIREALKNLKELQEEFARALERTLEILKRYQEEEKLRELAERARELADEAKEINEDKMAKEGKRDSLTEEIDHLAQEIERLAEEQGLEQNIATSLKEIAQNAKEASASAQKDLSQTEMNLEKIAQDLQKLYESLTKSRHANLRKNLLETLNRLIEISKLEEEMVKKEKFDADLQSELINATKETAESLYAQQVKSLYVTPQMGKRLAKAIKEMENGMVNEIQGRAGRNNLREAMRQLNLASLEILESLKKASETAGSSTGMDQFLKSLSEITQGQSSLNQSMFSIFPIPVSGLTKEQMSQISRLAGKQRELRQALEALKETPGAGKYQELLDELGKEMKEIEEALYQYKLDRKLIERQQMIISRLLDAERSIRQEDWTKERKSRPGKDIIRPSPAQLPQELGRDELREIIQRALREPYPKEYEIYIREYFKRLLEVR</sequence>
<comment type="caution">
    <text evidence="3">The sequence shown here is derived from an EMBL/GenBank/DDBJ whole genome shotgun (WGS) entry which is preliminary data.</text>
</comment>
<keyword evidence="1" id="KW-0175">Coiled coil</keyword>
<organism evidence="3">
    <name type="scientific">candidate division WOR-3 bacterium</name>
    <dbReference type="NCBI Taxonomy" id="2052148"/>
    <lineage>
        <taxon>Bacteria</taxon>
        <taxon>Bacteria division WOR-3</taxon>
    </lineage>
</organism>
<keyword evidence="2" id="KW-0812">Transmembrane</keyword>
<feature type="coiled-coil region" evidence="1">
    <location>
        <begin position="873"/>
        <end position="930"/>
    </location>
</feature>
<feature type="coiled-coil region" evidence="1">
    <location>
        <begin position="464"/>
        <end position="526"/>
    </location>
</feature>
<evidence type="ECO:0000256" key="2">
    <source>
        <dbReference type="SAM" id="Phobius"/>
    </source>
</evidence>
<feature type="transmembrane region" description="Helical" evidence="2">
    <location>
        <begin position="15"/>
        <end position="38"/>
    </location>
</feature>
<keyword evidence="2" id="KW-0472">Membrane</keyword>